<dbReference type="InterPro" id="IPR036390">
    <property type="entry name" value="WH_DNA-bd_sf"/>
</dbReference>
<feature type="compositionally biased region" description="Acidic residues" evidence="2">
    <location>
        <begin position="402"/>
        <end position="417"/>
    </location>
</feature>
<feature type="compositionally biased region" description="Low complexity" evidence="2">
    <location>
        <begin position="185"/>
        <end position="205"/>
    </location>
</feature>
<dbReference type="Proteomes" id="UP001140094">
    <property type="component" value="Unassembled WGS sequence"/>
</dbReference>
<dbReference type="Gene3D" id="1.20.900.10">
    <property type="entry name" value="Dbl homology (DH) domain"/>
    <property type="match status" value="1"/>
</dbReference>
<dbReference type="InterPro" id="IPR000591">
    <property type="entry name" value="DEP_dom"/>
</dbReference>
<feature type="region of interest" description="Disordered" evidence="2">
    <location>
        <begin position="1"/>
        <end position="41"/>
    </location>
</feature>
<dbReference type="InterPro" id="IPR000219">
    <property type="entry name" value="DH_dom"/>
</dbReference>
<evidence type="ECO:0000259" key="5">
    <source>
        <dbReference type="PROSITE" id="PS50219"/>
    </source>
</evidence>
<dbReference type="InterPro" id="IPR011993">
    <property type="entry name" value="PH-like_dom_sf"/>
</dbReference>
<feature type="region of interest" description="Disordered" evidence="2">
    <location>
        <begin position="1281"/>
        <end position="1319"/>
    </location>
</feature>
<evidence type="ECO:0000256" key="1">
    <source>
        <dbReference type="ARBA" id="ARBA00022658"/>
    </source>
</evidence>
<feature type="compositionally biased region" description="Low complexity" evidence="2">
    <location>
        <begin position="744"/>
        <end position="757"/>
    </location>
</feature>
<dbReference type="Pfam" id="PF00780">
    <property type="entry name" value="CNH"/>
    <property type="match status" value="1"/>
</dbReference>
<feature type="region of interest" description="Disordered" evidence="2">
    <location>
        <begin position="670"/>
        <end position="762"/>
    </location>
</feature>
<feature type="compositionally biased region" description="Basic and acidic residues" evidence="2">
    <location>
        <begin position="218"/>
        <end position="237"/>
    </location>
</feature>
<dbReference type="PROSITE" id="PS50186">
    <property type="entry name" value="DEP"/>
    <property type="match status" value="1"/>
</dbReference>
<evidence type="ECO:0000313" key="6">
    <source>
        <dbReference type="EMBL" id="KAJ2809120.1"/>
    </source>
</evidence>
<proteinExistence type="predicted"/>
<feature type="compositionally biased region" description="Polar residues" evidence="2">
    <location>
        <begin position="1"/>
        <end position="15"/>
    </location>
</feature>
<keyword evidence="7" id="KW-1185">Reference proteome</keyword>
<feature type="compositionally biased region" description="Polar residues" evidence="2">
    <location>
        <begin position="1290"/>
        <end position="1303"/>
    </location>
</feature>
<gene>
    <name evidence="6" type="primary">ROM2_1</name>
    <name evidence="6" type="ORF">H4R20_000360</name>
</gene>
<accession>A0A9W8I174</accession>
<feature type="compositionally biased region" description="Basic residues" evidence="2">
    <location>
        <begin position="720"/>
        <end position="734"/>
    </location>
</feature>
<protein>
    <submittedName>
        <fullName evidence="6">RHO1 GDP-GTP exchange protein 2</fullName>
    </submittedName>
</protein>
<dbReference type="PANTHER" id="PTHR46572">
    <property type="entry name" value="RHO1 GDP-GTP EXCHANGE PROTEIN 1-RELATED"/>
    <property type="match status" value="1"/>
</dbReference>
<dbReference type="OrthoDB" id="2272012at2759"/>
<organism evidence="6 7">
    <name type="scientific">Coemansia guatemalensis</name>
    <dbReference type="NCBI Taxonomy" id="2761395"/>
    <lineage>
        <taxon>Eukaryota</taxon>
        <taxon>Fungi</taxon>
        <taxon>Fungi incertae sedis</taxon>
        <taxon>Zoopagomycota</taxon>
        <taxon>Kickxellomycotina</taxon>
        <taxon>Kickxellomycetes</taxon>
        <taxon>Kickxellales</taxon>
        <taxon>Kickxellaceae</taxon>
        <taxon>Coemansia</taxon>
    </lineage>
</organism>
<dbReference type="Pfam" id="PF00610">
    <property type="entry name" value="DEP"/>
    <property type="match status" value="1"/>
</dbReference>
<feature type="domain" description="DH" evidence="3">
    <location>
        <begin position="792"/>
        <end position="979"/>
    </location>
</feature>
<dbReference type="CDD" id="cd04371">
    <property type="entry name" value="DEP"/>
    <property type="match status" value="1"/>
</dbReference>
<comment type="caution">
    <text evidence="6">The sequence shown here is derived from an EMBL/GenBank/DDBJ whole genome shotgun (WGS) entry which is preliminary data.</text>
</comment>
<name>A0A9W8I174_9FUNG</name>
<feature type="compositionally biased region" description="Basic and acidic residues" evidence="2">
    <location>
        <begin position="1304"/>
        <end position="1314"/>
    </location>
</feature>
<feature type="compositionally biased region" description="Polar residues" evidence="2">
    <location>
        <begin position="169"/>
        <end position="184"/>
    </location>
</feature>
<dbReference type="InterPro" id="IPR036388">
    <property type="entry name" value="WH-like_DNA-bd_sf"/>
</dbReference>
<feature type="region of interest" description="Disordered" evidence="2">
    <location>
        <begin position="331"/>
        <end position="376"/>
    </location>
</feature>
<feature type="region of interest" description="Disordered" evidence="2">
    <location>
        <begin position="153"/>
        <end position="306"/>
    </location>
</feature>
<dbReference type="SMART" id="SM00325">
    <property type="entry name" value="RhoGEF"/>
    <property type="match status" value="1"/>
</dbReference>
<dbReference type="Gene3D" id="2.30.29.30">
    <property type="entry name" value="Pleckstrin-homology domain (PH domain)/Phosphotyrosine-binding domain (PTB)"/>
    <property type="match status" value="1"/>
</dbReference>
<feature type="domain" description="DEP" evidence="4">
    <location>
        <begin position="71"/>
        <end position="137"/>
    </location>
</feature>
<dbReference type="GO" id="GO:0035556">
    <property type="term" value="P:intracellular signal transduction"/>
    <property type="evidence" value="ECO:0007669"/>
    <property type="project" value="InterPro"/>
</dbReference>
<dbReference type="Gene3D" id="1.10.10.10">
    <property type="entry name" value="Winged helix-like DNA-binding domain superfamily/Winged helix DNA-binding domain"/>
    <property type="match status" value="1"/>
</dbReference>
<reference evidence="6" key="1">
    <citation type="submission" date="2022-07" db="EMBL/GenBank/DDBJ databases">
        <title>Phylogenomic reconstructions and comparative analyses of Kickxellomycotina fungi.</title>
        <authorList>
            <person name="Reynolds N.K."/>
            <person name="Stajich J.E."/>
            <person name="Barry K."/>
            <person name="Grigoriev I.V."/>
            <person name="Crous P."/>
            <person name="Smith M.E."/>
        </authorList>
    </citation>
    <scope>NUCLEOTIDE SEQUENCE</scope>
    <source>
        <strain evidence="6">NRRL 1565</strain>
    </source>
</reference>
<dbReference type="PROSITE" id="PS50010">
    <property type="entry name" value="DH_2"/>
    <property type="match status" value="1"/>
</dbReference>
<evidence type="ECO:0000256" key="2">
    <source>
        <dbReference type="SAM" id="MobiDB-lite"/>
    </source>
</evidence>
<dbReference type="Pfam" id="PF00621">
    <property type="entry name" value="RhoGEF"/>
    <property type="match status" value="1"/>
</dbReference>
<dbReference type="SUPFAM" id="SSF50729">
    <property type="entry name" value="PH domain-like"/>
    <property type="match status" value="1"/>
</dbReference>
<feature type="region of interest" description="Disordered" evidence="2">
    <location>
        <begin position="392"/>
        <end position="422"/>
    </location>
</feature>
<evidence type="ECO:0000259" key="4">
    <source>
        <dbReference type="PROSITE" id="PS50186"/>
    </source>
</evidence>
<feature type="domain" description="CNH" evidence="5">
    <location>
        <begin position="1149"/>
        <end position="1490"/>
    </location>
</feature>
<dbReference type="PROSITE" id="PS50219">
    <property type="entry name" value="CNH"/>
    <property type="match status" value="1"/>
</dbReference>
<evidence type="ECO:0000313" key="7">
    <source>
        <dbReference type="Proteomes" id="UP001140094"/>
    </source>
</evidence>
<keyword evidence="1" id="KW-0344">Guanine-nucleotide releasing factor</keyword>
<evidence type="ECO:0000259" key="3">
    <source>
        <dbReference type="PROSITE" id="PS50010"/>
    </source>
</evidence>
<dbReference type="InterPro" id="IPR052233">
    <property type="entry name" value="Rho-type_GEFs"/>
</dbReference>
<dbReference type="SUPFAM" id="SSF48065">
    <property type="entry name" value="DBL homology domain (DH-domain)"/>
    <property type="match status" value="1"/>
</dbReference>
<dbReference type="InterPro" id="IPR035899">
    <property type="entry name" value="DBL_dom_sf"/>
</dbReference>
<dbReference type="InterPro" id="IPR001180">
    <property type="entry name" value="CNH_dom"/>
</dbReference>
<sequence length="1614" mass="171064">MATAPTTQNGSANGSTRKHRASPFTSWLKKGSGGDGPDTNKLASPAEEIKLVFLRQLKLSSFELDGRHYHSVFTGAQIVDIIMEHFKLPDRKLASNVASRLIDCSLYTHVSSASPSESKARQGAVVDSNAEIYTLTAEADAILKTLHRGDTLNRSKTHTRKRYKDFLNPRSTDSQSARGSPSTQGSRAARSEASSSSNEGAALALHQSASPPLPAPLDMRRARETRVAQQGRDRRSVADSVASEGAGAAGGHIRRTPDSPSDTLVSHGPGHAAAREQGCAPSSPSTAGDRRSGTLPESSSAAAGQLEGVDIPTGALEGLLNTWSFAIDLPPPPPAKAASSASSERQPSPFLARSDVDPASREASAAAEEIGRPSSASAELLRTVGMGHERISVGADEITAGSDEDAAEAADGNDDDDSSSHGLSRLASLEWLGHSPETTHQRVTPALWEGSISDRTVSRTSSMPSIFELFSAHEHQAGARVRRARHRSSLPTWSEEDWLADLLAGPACASRHSLAGSGTQAGVRAHVLDRTMRSFASHATSEYAPYEPTVQRGGRATWRRHSTGTHVGLFGSADFASDLASDFGAVDFGAGAHLLTPTTQRSSIAGTTAGTVNMCDGAASRSSLCLASLSDAAGSSEAAAGDSGQGSAAGMRLGGMSLALSSIPHFPRPRAARRAVAGSDSGGVRISTGAGTEGSVQTEQEEAQPVADEEVLHGTARSWRQSKRTSARGTVLRRRAADGDGGERASSATLGGASDGASDGGSRRVSCNMQLQLWRDTVPAAVVQGLDAAEVARQEAIHEIIATEHGYLRDLQLIDPVFVQPLLGRHSAVPATRAAGLVRQLFFNYAALVANSTRLCTQLRARQAAAAVVAGVGDIFDAWADALHEFVEYAVHVPIAQCELEAELLRNEGLARFLQEAEATPAARRLPIQSFLARPATRLARYPLLLDAITKRTAPGTEAELLRSAAAKVRAALTEIDQRTGDAAEGVRIRQIAQRLRLVRGARESLALDSSTRRLVREGVLHTSDGAPVLAFLFDNALILATEERVGYAKGVSRYAADDRIIPVSMLDVHVAAEPSGIRGALARAPPTSRALTFVHVGCRALCRTLIAATAAERAQWAAAVARRVCVPQTLVEAYTDARMLSDRDFTHGRGPLCSAPFVSLLSGCHMALFGNRDGLHMGIYGVPTSVVRVSPAPNVSKIHILRRHNLVVALSDANLLVFALSEVEKATAQVGAGVAGTRIASGVAFFDVGSYMGAPLLVLMKPRGSRSHFKCMQPQLVDDCSTDDGENGTAASSRPTGDSTDNPTEHPAEHPTDHSAVYSADDPRLRTLRVVYRGSDACLRLVSEFVVLGRAKRVHFLRRKLCVVGPRAFDIVDLQHGRVLRSLPDPLDDDFSFVHAHACGQALAICKVGREFLLCYEAFAFFIDNFGRRSRPDVFIRWEMRPLMITFRPPYIVAVNSRFLEIRHIESGVLLSIVRIPHALCLNPDSRSTVMHIAVGPEPVGIPADIVLDPSTAPSGVSEPDTASGAMPVPAAVPATAMRPSSIASIALLKSTSANSAGSSTASQNHIVPGLAGTSGKRLFPEAIPGHYRIIEMRLPPLKTSSSSKRGSTTNNG</sequence>
<dbReference type="GO" id="GO:0005085">
    <property type="term" value="F:guanyl-nucleotide exchange factor activity"/>
    <property type="evidence" value="ECO:0007669"/>
    <property type="project" value="UniProtKB-KW"/>
</dbReference>
<dbReference type="PANTHER" id="PTHR46572:SF1">
    <property type="entry name" value="RHO1 GUANINE NUCLEOTIDE EXCHANGE FACTOR TUS1"/>
    <property type="match status" value="1"/>
</dbReference>
<dbReference type="SMART" id="SM00049">
    <property type="entry name" value="DEP"/>
    <property type="match status" value="1"/>
</dbReference>
<dbReference type="SUPFAM" id="SSF46785">
    <property type="entry name" value="Winged helix' DNA-binding domain"/>
    <property type="match status" value="1"/>
</dbReference>
<dbReference type="EMBL" id="JANBUO010000010">
    <property type="protein sequence ID" value="KAJ2809120.1"/>
    <property type="molecule type" value="Genomic_DNA"/>
</dbReference>